<dbReference type="SUPFAM" id="SSF88946">
    <property type="entry name" value="Sigma2 domain of RNA polymerase sigma factors"/>
    <property type="match status" value="1"/>
</dbReference>
<dbReference type="InterPro" id="IPR039425">
    <property type="entry name" value="RNA_pol_sigma-70-like"/>
</dbReference>
<dbReference type="InterPro" id="IPR013325">
    <property type="entry name" value="RNA_pol_sigma_r2"/>
</dbReference>
<keyword evidence="5" id="KW-0804">Transcription</keyword>
<proteinExistence type="inferred from homology"/>
<feature type="domain" description="RNA polymerase sigma-70 region 2" evidence="6">
    <location>
        <begin position="10"/>
        <end position="77"/>
    </location>
</feature>
<keyword evidence="4" id="KW-0238">DNA-binding</keyword>
<dbReference type="InterPro" id="IPR036388">
    <property type="entry name" value="WH-like_DNA-bd_sf"/>
</dbReference>
<dbReference type="InterPro" id="IPR007630">
    <property type="entry name" value="RNA_pol_sigma70_r4"/>
</dbReference>
<evidence type="ECO:0000256" key="2">
    <source>
        <dbReference type="ARBA" id="ARBA00023015"/>
    </source>
</evidence>
<evidence type="ECO:0000259" key="7">
    <source>
        <dbReference type="Pfam" id="PF04545"/>
    </source>
</evidence>
<protein>
    <submittedName>
        <fullName evidence="8">Sigma-70 family RNA polymerase sigma factor</fullName>
    </submittedName>
</protein>
<comment type="caution">
    <text evidence="8">The sequence shown here is derived from an EMBL/GenBank/DDBJ whole genome shotgun (WGS) entry which is preliminary data.</text>
</comment>
<dbReference type="SUPFAM" id="SSF88659">
    <property type="entry name" value="Sigma3 and sigma4 domains of RNA polymerase sigma factors"/>
    <property type="match status" value="1"/>
</dbReference>
<evidence type="ECO:0000313" key="9">
    <source>
        <dbReference type="Proteomes" id="UP001523216"/>
    </source>
</evidence>
<gene>
    <name evidence="8" type="ORF">LXN57_40275</name>
</gene>
<dbReference type="InterPro" id="IPR013324">
    <property type="entry name" value="RNA_pol_sigma_r3/r4-like"/>
</dbReference>
<dbReference type="PANTHER" id="PTHR43133">
    <property type="entry name" value="RNA POLYMERASE ECF-TYPE SIGMA FACTO"/>
    <property type="match status" value="1"/>
</dbReference>
<name>A0ABT0YCN8_9ACTN</name>
<dbReference type="Gene3D" id="1.10.1740.10">
    <property type="match status" value="1"/>
</dbReference>
<dbReference type="Pfam" id="PF04542">
    <property type="entry name" value="Sigma70_r2"/>
    <property type="match status" value="1"/>
</dbReference>
<organism evidence="8 9">
    <name type="scientific">Paractinoplanes hotanensis</name>
    <dbReference type="NCBI Taxonomy" id="2906497"/>
    <lineage>
        <taxon>Bacteria</taxon>
        <taxon>Bacillati</taxon>
        <taxon>Actinomycetota</taxon>
        <taxon>Actinomycetes</taxon>
        <taxon>Micromonosporales</taxon>
        <taxon>Micromonosporaceae</taxon>
        <taxon>Paractinoplanes</taxon>
    </lineage>
</organism>
<reference evidence="8 9" key="1">
    <citation type="submission" date="2022-06" db="EMBL/GenBank/DDBJ databases">
        <title>Actinoplanes abujensis sp. nov., isolated from Nigerian arid soil.</title>
        <authorList>
            <person name="Ding P."/>
        </authorList>
    </citation>
    <scope>NUCLEOTIDE SEQUENCE [LARGE SCALE GENOMIC DNA]</scope>
    <source>
        <strain evidence="9">TRM88002</strain>
    </source>
</reference>
<comment type="similarity">
    <text evidence="1">Belongs to the sigma-70 factor family. ECF subfamily.</text>
</comment>
<accession>A0ABT0YCN8</accession>
<dbReference type="Gene3D" id="1.10.10.10">
    <property type="entry name" value="Winged helix-like DNA-binding domain superfamily/Winged helix DNA-binding domain"/>
    <property type="match status" value="1"/>
</dbReference>
<dbReference type="Proteomes" id="UP001523216">
    <property type="component" value="Unassembled WGS sequence"/>
</dbReference>
<dbReference type="Pfam" id="PF04545">
    <property type="entry name" value="Sigma70_r4"/>
    <property type="match status" value="1"/>
</dbReference>
<keyword evidence="3" id="KW-0731">Sigma factor</keyword>
<evidence type="ECO:0000313" key="8">
    <source>
        <dbReference type="EMBL" id="MCM4083804.1"/>
    </source>
</evidence>
<dbReference type="InterPro" id="IPR007627">
    <property type="entry name" value="RNA_pol_sigma70_r2"/>
</dbReference>
<keyword evidence="2" id="KW-0805">Transcription regulation</keyword>
<keyword evidence="9" id="KW-1185">Reference proteome</keyword>
<dbReference type="InterPro" id="IPR014284">
    <property type="entry name" value="RNA_pol_sigma-70_dom"/>
</dbReference>
<dbReference type="EMBL" id="JAMQOL010000066">
    <property type="protein sequence ID" value="MCM4083804.1"/>
    <property type="molecule type" value="Genomic_DNA"/>
</dbReference>
<dbReference type="RefSeq" id="WP_251803573.1">
    <property type="nucleotide sequence ID" value="NZ_JAMQOL010000066.1"/>
</dbReference>
<sequence length="164" mass="18455">MASEDEYAELVARHREPVRAYARRLTGNRGMADDVLQETLLRAWRHRQSLTNGEGSVRGWLLTVAHNVAVDQMRGRRAHPVTDEVWDSLQRPIQDHADAVVTNAVLMPALRRLTAEHRHVLFELYYRCSTVKEAAQSIGIPPGTVKSRAHYAVRALRAELAAAS</sequence>
<dbReference type="PANTHER" id="PTHR43133:SF52">
    <property type="entry name" value="ECF RNA POLYMERASE SIGMA FACTOR SIGL"/>
    <property type="match status" value="1"/>
</dbReference>
<evidence type="ECO:0000256" key="1">
    <source>
        <dbReference type="ARBA" id="ARBA00010641"/>
    </source>
</evidence>
<evidence type="ECO:0000256" key="5">
    <source>
        <dbReference type="ARBA" id="ARBA00023163"/>
    </source>
</evidence>
<evidence type="ECO:0000259" key="6">
    <source>
        <dbReference type="Pfam" id="PF04542"/>
    </source>
</evidence>
<feature type="domain" description="RNA polymerase sigma-70 region 4" evidence="7">
    <location>
        <begin position="109"/>
        <end position="158"/>
    </location>
</feature>
<evidence type="ECO:0000256" key="3">
    <source>
        <dbReference type="ARBA" id="ARBA00023082"/>
    </source>
</evidence>
<dbReference type="NCBIfam" id="TIGR02937">
    <property type="entry name" value="sigma70-ECF"/>
    <property type="match status" value="1"/>
</dbReference>
<evidence type="ECO:0000256" key="4">
    <source>
        <dbReference type="ARBA" id="ARBA00023125"/>
    </source>
</evidence>